<sequence length="419" mass="45933">MKAKDIFTPGRFPSHTFVNDHLITKKSVLENALDTGSMLISISGPSKSGKTVFIEESIGKDKIIQITGAGINSVEALWRRVFDLLGTELPITSTENRSTTNGFAGKINASGNLLFAKAGTELSATHQSTDGDSVTKEASTDFLQLLISELSGKDITVFIDDFHYIPRETQSEIAKQIKEAIRSDVKFIVASVPYHADDVIRSNPDLRGRIVSIDFGYWHINHLKKIAEKGFALLGVPCDPNMIQTLADQAAGSPQLMQYLCLNSCYAIGVREVLTAAPISLPHDQNLLETICKNTVLSTDYSSVVNKMMDGPRIRGSDRISHALKDGTYGDVYSLLIRCLALDPPQLTLRYDDLVLRVKSLCKSQSPSGSSITGACSHMAKIANDAASESVIEWDGDNDVLDIRDPYLLFFIRWAEIFG</sequence>
<dbReference type="RefSeq" id="WP_310365602.1">
    <property type="nucleotide sequence ID" value="NZ_JAVDVC010000010.1"/>
</dbReference>
<dbReference type="InterPro" id="IPR027417">
    <property type="entry name" value="P-loop_NTPase"/>
</dbReference>
<evidence type="ECO:0000313" key="2">
    <source>
        <dbReference type="Proteomes" id="UP001252613"/>
    </source>
</evidence>
<dbReference type="Gene3D" id="3.40.50.300">
    <property type="entry name" value="P-loop containing nucleotide triphosphate hydrolases"/>
    <property type="match status" value="1"/>
</dbReference>
<gene>
    <name evidence="1" type="ORF">J2W43_004569</name>
</gene>
<evidence type="ECO:0008006" key="3">
    <source>
        <dbReference type="Google" id="ProtNLM"/>
    </source>
</evidence>
<dbReference type="AlphaFoldDB" id="A0AAW8MFS9"/>
<dbReference type="EMBL" id="JAVDVC010000010">
    <property type="protein sequence ID" value="MDR6960564.1"/>
    <property type="molecule type" value="Genomic_DNA"/>
</dbReference>
<protein>
    <recommendedName>
        <fullName evidence="3">ATP-binding protein</fullName>
    </recommendedName>
</protein>
<name>A0AAW8MFS9_9PSED</name>
<accession>A0AAW8MFS9</accession>
<dbReference type="Proteomes" id="UP001252613">
    <property type="component" value="Unassembled WGS sequence"/>
</dbReference>
<reference evidence="1" key="1">
    <citation type="submission" date="2023-07" db="EMBL/GenBank/DDBJ databases">
        <title>Sorghum-associated microbial communities from plants grown in Nebraska, USA.</title>
        <authorList>
            <person name="Schachtman D."/>
        </authorList>
    </citation>
    <scope>NUCLEOTIDE SEQUENCE</scope>
    <source>
        <strain evidence="1">3432</strain>
    </source>
</reference>
<evidence type="ECO:0000313" key="1">
    <source>
        <dbReference type="EMBL" id="MDR6960564.1"/>
    </source>
</evidence>
<organism evidence="1 2">
    <name type="scientific">Pseudomonas brassicacearum</name>
    <dbReference type="NCBI Taxonomy" id="930166"/>
    <lineage>
        <taxon>Bacteria</taxon>
        <taxon>Pseudomonadati</taxon>
        <taxon>Pseudomonadota</taxon>
        <taxon>Gammaproteobacteria</taxon>
        <taxon>Pseudomonadales</taxon>
        <taxon>Pseudomonadaceae</taxon>
        <taxon>Pseudomonas</taxon>
    </lineage>
</organism>
<comment type="caution">
    <text evidence="1">The sequence shown here is derived from an EMBL/GenBank/DDBJ whole genome shotgun (WGS) entry which is preliminary data.</text>
</comment>
<dbReference type="SUPFAM" id="SSF52540">
    <property type="entry name" value="P-loop containing nucleoside triphosphate hydrolases"/>
    <property type="match status" value="1"/>
</dbReference>
<proteinExistence type="predicted"/>